<organism evidence="2 3">
    <name type="scientific">Candidatus Danuiimicrobium aquiferis</name>
    <dbReference type="NCBI Taxonomy" id="1801832"/>
    <lineage>
        <taxon>Bacteria</taxon>
        <taxon>Pseudomonadati</taxon>
        <taxon>Candidatus Omnitrophota</taxon>
        <taxon>Candidatus Danuiimicrobium</taxon>
    </lineage>
</organism>
<keyword evidence="2" id="KW-0378">Hydrolase</keyword>
<evidence type="ECO:0000313" key="2">
    <source>
        <dbReference type="EMBL" id="OGW97636.1"/>
    </source>
</evidence>
<dbReference type="Gene3D" id="3.40.50.300">
    <property type="entry name" value="P-loop containing nucleotide triphosphate hydrolases"/>
    <property type="match status" value="2"/>
</dbReference>
<dbReference type="InterPro" id="IPR006935">
    <property type="entry name" value="Helicase/UvrB_N"/>
</dbReference>
<evidence type="ECO:0000259" key="1">
    <source>
        <dbReference type="Pfam" id="PF04851"/>
    </source>
</evidence>
<keyword evidence="2" id="KW-0540">Nuclease</keyword>
<proteinExistence type="predicted"/>
<dbReference type="Pfam" id="PF04851">
    <property type="entry name" value="ResIII"/>
    <property type="match status" value="1"/>
</dbReference>
<dbReference type="PANTHER" id="PTHR47396">
    <property type="entry name" value="TYPE I RESTRICTION ENZYME ECOKI R PROTEIN"/>
    <property type="match status" value="1"/>
</dbReference>
<dbReference type="GO" id="GO:0005829">
    <property type="term" value="C:cytosol"/>
    <property type="evidence" value="ECO:0007669"/>
    <property type="project" value="TreeGrafter"/>
</dbReference>
<dbReference type="GO" id="GO:0003677">
    <property type="term" value="F:DNA binding"/>
    <property type="evidence" value="ECO:0007669"/>
    <property type="project" value="InterPro"/>
</dbReference>
<dbReference type="GO" id="GO:0004519">
    <property type="term" value="F:endonuclease activity"/>
    <property type="evidence" value="ECO:0007669"/>
    <property type="project" value="UniProtKB-KW"/>
</dbReference>
<dbReference type="GO" id="GO:0016787">
    <property type="term" value="F:hydrolase activity"/>
    <property type="evidence" value="ECO:0007669"/>
    <property type="project" value="InterPro"/>
</dbReference>
<dbReference type="PANTHER" id="PTHR47396:SF1">
    <property type="entry name" value="ATP-DEPENDENT HELICASE IRC3-RELATED"/>
    <property type="match status" value="1"/>
</dbReference>
<feature type="domain" description="Helicase/UvrB N-terminal" evidence="1">
    <location>
        <begin position="94"/>
        <end position="335"/>
    </location>
</feature>
<dbReference type="Gene3D" id="3.40.91.30">
    <property type="match status" value="1"/>
</dbReference>
<accession>A0A1G1KXI6</accession>
<dbReference type="AlphaFoldDB" id="A0A1G1KXI6"/>
<dbReference type="InterPro" id="IPR050742">
    <property type="entry name" value="Helicase_Restrict-Modif_Enz"/>
</dbReference>
<sequence>MALHKNFPKDKFAILEPDIRWFPADEALRAPGGYEKLLPPFVPELRKRVKEWRDKGYEGASATSKALLTWWFKEEHLAYGTDGTSFSFRYYFAQREAVETIIWLYDVAGARNKYDLLPFDSLGRVSPNMFDEDWLRLVIKMATGSGKTKVMSLLLAWSYFHKLYEPESGLSRNFLLITPNIIVLERIKTDFAGLKIFYQDPILPDNGYEGRNWQDDFQITLHLQDDLTTISPTGNIFLTNIHRVYESDVKESNFDDADVTDYFLGRKPVSKTNESLVELGDIVREIDELMVMNDEAHHIHDPKMAWFKSIQDINNKLKQKGKQISLQIDCTATPKHDNGSIFVQTVSDYPLVEAIHQGVVKTPVLPDQASRAKLQEKQSALFTEKYEDYINLGIEEWRKTSKELEPTGKKAILFIMTDDTKNCDEVQAYLEKNYADLSGKVLTIHTNKSGDISEKVTGKAKEELDRLRKQANEIDSLESPFHVIVSVLMLKEGWDVKNVTTIVGLRAYVAPSNILPEQTLGRGLRRMFFGREDVEEYVSVVGTPAFMEFVEAIKAEGVDLEKRKMDSTTKAITPTVIEIDHDNPKKDIRKLDIELPILTPRIQREYKNLADLNVSGFKYLKINVRQFNEQEQREIVFRHVVEEKIHHTTILESNIEPNYQSVVGFFAQSIMRELRLFGCYDILFGKVKEFICSHLFETVIDLNDRNVLRNLSEIEATRTIIQTFKNEINALTVKDVGDAEIKNYIKISSSRPFVVNDRAYLVPKKSVFNRIVGDSQFELEFADFLERLGDDEIVSFAKNYYEVHFKIDYKNADGTIANYFPDFFVKTDEKMVYIVETKGREDLDDPLKIKRLAQWCDDANARQKKIAYKMLYVKQEDWEKYKPKTWKNLLSCCVAKQARN</sequence>
<dbReference type="SUPFAM" id="SSF52540">
    <property type="entry name" value="P-loop containing nucleoside triphosphate hydrolases"/>
    <property type="match status" value="1"/>
</dbReference>
<dbReference type="Proteomes" id="UP000178187">
    <property type="component" value="Unassembled WGS sequence"/>
</dbReference>
<dbReference type="EMBL" id="MHFR01000040">
    <property type="protein sequence ID" value="OGW97636.1"/>
    <property type="molecule type" value="Genomic_DNA"/>
</dbReference>
<comment type="caution">
    <text evidence="2">The sequence shown here is derived from an EMBL/GenBank/DDBJ whole genome shotgun (WGS) entry which is preliminary data.</text>
</comment>
<gene>
    <name evidence="2" type="ORF">A3G33_04925</name>
</gene>
<evidence type="ECO:0000313" key="3">
    <source>
        <dbReference type="Proteomes" id="UP000178187"/>
    </source>
</evidence>
<dbReference type="InterPro" id="IPR027417">
    <property type="entry name" value="P-loop_NTPase"/>
</dbReference>
<protein>
    <submittedName>
        <fullName evidence="2">Type III restriction endonuclease subunit R</fullName>
    </submittedName>
</protein>
<keyword evidence="2" id="KW-0255">Endonuclease</keyword>
<name>A0A1G1KXI6_9BACT</name>
<reference evidence="2 3" key="1">
    <citation type="journal article" date="2016" name="Nat. Commun.">
        <title>Thousands of microbial genomes shed light on interconnected biogeochemical processes in an aquifer system.</title>
        <authorList>
            <person name="Anantharaman K."/>
            <person name="Brown C.T."/>
            <person name="Hug L.A."/>
            <person name="Sharon I."/>
            <person name="Castelle C.J."/>
            <person name="Probst A.J."/>
            <person name="Thomas B.C."/>
            <person name="Singh A."/>
            <person name="Wilkins M.J."/>
            <person name="Karaoz U."/>
            <person name="Brodie E.L."/>
            <person name="Williams K.H."/>
            <person name="Hubbard S.S."/>
            <person name="Banfield J.F."/>
        </authorList>
    </citation>
    <scope>NUCLEOTIDE SEQUENCE [LARGE SCALE GENOMIC DNA]</scope>
</reference>
<dbReference type="GO" id="GO:0005524">
    <property type="term" value="F:ATP binding"/>
    <property type="evidence" value="ECO:0007669"/>
    <property type="project" value="InterPro"/>
</dbReference>